<accession>A0A0D2FLC7</accession>
<dbReference type="EMBL" id="KN846959">
    <property type="protein sequence ID" value="KIW67500.1"/>
    <property type="molecule type" value="Genomic_DNA"/>
</dbReference>
<gene>
    <name evidence="1" type="ORF">PV04_06744</name>
</gene>
<proteinExistence type="predicted"/>
<evidence type="ECO:0000313" key="2">
    <source>
        <dbReference type="Proteomes" id="UP000054266"/>
    </source>
</evidence>
<dbReference type="AlphaFoldDB" id="A0A0D2FLC7"/>
<dbReference type="Proteomes" id="UP000054266">
    <property type="component" value="Unassembled WGS sequence"/>
</dbReference>
<evidence type="ECO:0000313" key="1">
    <source>
        <dbReference type="EMBL" id="KIW67500.1"/>
    </source>
</evidence>
<organism evidence="1 2">
    <name type="scientific">Phialophora macrospora</name>
    <dbReference type="NCBI Taxonomy" id="1851006"/>
    <lineage>
        <taxon>Eukaryota</taxon>
        <taxon>Fungi</taxon>
        <taxon>Dikarya</taxon>
        <taxon>Ascomycota</taxon>
        <taxon>Pezizomycotina</taxon>
        <taxon>Eurotiomycetes</taxon>
        <taxon>Chaetothyriomycetidae</taxon>
        <taxon>Chaetothyriales</taxon>
        <taxon>Herpotrichiellaceae</taxon>
        <taxon>Phialophora</taxon>
    </lineage>
</organism>
<dbReference type="HOGENOM" id="CLU_2196623_0_0_1"/>
<sequence>MYKVFFEFVNFALAAASLASVTSVWDTMWCWRHLPCLCRRHCSIRIRRRSLTGTFLPCSCAFASNLHEGVNHEQSMTWTLSQTLDGTLGRKYISFNFPRIGGRVYSLP</sequence>
<keyword evidence="2" id="KW-1185">Reference proteome</keyword>
<reference evidence="1 2" key="1">
    <citation type="submission" date="2015-01" db="EMBL/GenBank/DDBJ databases">
        <title>The Genome Sequence of Capronia semiimmersa CBS27337.</title>
        <authorList>
            <consortium name="The Broad Institute Genomics Platform"/>
            <person name="Cuomo C."/>
            <person name="de Hoog S."/>
            <person name="Gorbushina A."/>
            <person name="Stielow B."/>
            <person name="Teixiera M."/>
            <person name="Abouelleil A."/>
            <person name="Chapman S.B."/>
            <person name="Priest M."/>
            <person name="Young S.K."/>
            <person name="Wortman J."/>
            <person name="Nusbaum C."/>
            <person name="Birren B."/>
        </authorList>
    </citation>
    <scope>NUCLEOTIDE SEQUENCE [LARGE SCALE GENOMIC DNA]</scope>
    <source>
        <strain evidence="1 2">CBS 27337</strain>
    </source>
</reference>
<protein>
    <submittedName>
        <fullName evidence="1">Uncharacterized protein</fullName>
    </submittedName>
</protein>
<name>A0A0D2FLC7_9EURO</name>